<reference evidence="5 6" key="1">
    <citation type="submission" date="2017-01" db="EMBL/GenBank/DDBJ databases">
        <authorList>
            <person name="Varghese N."/>
            <person name="Submissions S."/>
        </authorList>
    </citation>
    <scope>NUCLEOTIDE SEQUENCE [LARGE SCALE GENOMIC DNA]</scope>
    <source>
        <strain evidence="5 6">ATCC 35905</strain>
    </source>
</reference>
<sequence>MKHLYRSLILATPLAFSAISLAHADPVSRAQGYMAQGKPRDAMLVLRNYLRNHTTDGPANFMLAKLDLTLGSPVSAEREARAARAAHYQPNRALTLLLDSYLAQRRYIDLLHDFPLGTATGDAGARIELGRAAAEQALQQPDRATADLAKAKNFDDKLPAVWLALQTAALSHGDTKAAADDLAHAKALDPNDHQVVLAEARAALAGGQPKDAIAALNALLAKDPSDLTARLTLANALIATGEPAQAQTEISTVLKLAPGSVGALYLQAGLYVSHQKWKQAQAVLQRLSPIMAELPGAYFLQAETLLHLGEFGAAQQDAAHYVAHVPGDPAGRRLLAALALKNHHPHVALSTIEAAGAAAKQDFGMTMLHAAAEQAIGNIAQAKTDLTLAASLAPKSPEPLAHLGQIDLAIGDVHGATAAFQKAVALSPSDPILQAALAQAAIASGNQPVATAAIAQLDHLKGPSAGAMLAAELHLAAFDLPAAQADYQTTLKAQPGNVGAMLGLAHIALLQGHQAEAIAMTTKAVKADPTNQAAVSALASLLASTNDFAKTNTVLQAAHKAAPDNPVFIADIASLDIRLKKLDQAKALLDGVDPKLQNNPTILAAQAQVALARKDVPGAKTDLAALIKQNPQNLAARLALIRLDVSSKDPSGADAVLAEGLNLAPTNPTLLQTKVGLAFKQGGMTAALATANKLAADPAHQPAALVLPGKLYLANHQPKQAVAALQAAAQSHPSAQIALNLAEAQAISGDPQAARATLDAAIKTYGPSPALENAAGQVALAANDLPGAAAHYQSALNKAPNDVLALNNLAWIAGKQKDKAAAGLAARAYAISPTPQIADTLGWILAKQANNTAQALVLLDQAHQGMPNDPSVAYHYATVLAESGDKTKAAAVLKPVLADKAPFPDRTAAEKLDASLTKS</sequence>
<dbReference type="Gene3D" id="1.25.40.10">
    <property type="entry name" value="Tetratricopeptide repeat domain"/>
    <property type="match status" value="6"/>
</dbReference>
<keyword evidence="6" id="KW-1185">Reference proteome</keyword>
<dbReference type="SMART" id="SM00028">
    <property type="entry name" value="TPR"/>
    <property type="match status" value="10"/>
</dbReference>
<evidence type="ECO:0000256" key="2">
    <source>
        <dbReference type="ARBA" id="ARBA00022803"/>
    </source>
</evidence>
<dbReference type="InterPro" id="IPR019734">
    <property type="entry name" value="TPR_rpt"/>
</dbReference>
<name>A0A8G2FEC3_ACIRU</name>
<evidence type="ECO:0000256" key="4">
    <source>
        <dbReference type="SAM" id="SignalP"/>
    </source>
</evidence>
<dbReference type="AlphaFoldDB" id="A0A8G2FEC3"/>
<dbReference type="Proteomes" id="UP000186308">
    <property type="component" value="Unassembled WGS sequence"/>
</dbReference>
<feature type="signal peptide" evidence="4">
    <location>
        <begin position="1"/>
        <end position="24"/>
    </location>
</feature>
<dbReference type="PANTHER" id="PTHR45586">
    <property type="entry name" value="TPR REPEAT-CONTAINING PROTEIN PA4667"/>
    <property type="match status" value="1"/>
</dbReference>
<dbReference type="Pfam" id="PF13432">
    <property type="entry name" value="TPR_16"/>
    <property type="match status" value="2"/>
</dbReference>
<evidence type="ECO:0000256" key="3">
    <source>
        <dbReference type="PROSITE-ProRule" id="PRU00339"/>
    </source>
</evidence>
<keyword evidence="2 3" id="KW-0802">TPR repeat</keyword>
<feature type="repeat" description="TPR" evidence="3">
    <location>
        <begin position="397"/>
        <end position="430"/>
    </location>
</feature>
<evidence type="ECO:0000313" key="5">
    <source>
        <dbReference type="EMBL" id="SIR22647.1"/>
    </source>
</evidence>
<keyword evidence="4" id="KW-0732">Signal</keyword>
<proteinExistence type="predicted"/>
<keyword evidence="5" id="KW-0449">Lipoprotein</keyword>
<dbReference type="NCBIfam" id="TIGR02917">
    <property type="entry name" value="PEP_TPR_lipo"/>
    <property type="match status" value="1"/>
</dbReference>
<dbReference type="InterPro" id="IPR051012">
    <property type="entry name" value="CellSynth/LPSAsmb/PSIAsmb"/>
</dbReference>
<dbReference type="SUPFAM" id="SSF48452">
    <property type="entry name" value="TPR-like"/>
    <property type="match status" value="2"/>
</dbReference>
<gene>
    <name evidence="5" type="ORF">SAMN05421828_12029</name>
</gene>
<dbReference type="OrthoDB" id="7259535at2"/>
<keyword evidence="1" id="KW-0677">Repeat</keyword>
<accession>A0A8G2FEC3</accession>
<dbReference type="SUPFAM" id="SSF81901">
    <property type="entry name" value="HCP-like"/>
    <property type="match status" value="1"/>
</dbReference>
<protein>
    <submittedName>
        <fullName evidence="5">Putative PEP-CTERM system TPR-repeat lipoprotein</fullName>
    </submittedName>
</protein>
<dbReference type="PANTHER" id="PTHR45586:SF1">
    <property type="entry name" value="LIPOPOLYSACCHARIDE ASSEMBLY PROTEIN B"/>
    <property type="match status" value="1"/>
</dbReference>
<dbReference type="InterPro" id="IPR014266">
    <property type="entry name" value="PEP-CTERM_TPR_PrsT"/>
</dbReference>
<dbReference type="RefSeq" id="WP_029312645.1">
    <property type="nucleotide sequence ID" value="NZ_FTNE01000020.1"/>
</dbReference>
<organism evidence="5 6">
    <name type="scientific">Acidiphilium rubrum</name>
    <dbReference type="NCBI Taxonomy" id="526"/>
    <lineage>
        <taxon>Bacteria</taxon>
        <taxon>Pseudomonadati</taxon>
        <taxon>Pseudomonadota</taxon>
        <taxon>Alphaproteobacteria</taxon>
        <taxon>Acetobacterales</taxon>
        <taxon>Acidocellaceae</taxon>
        <taxon>Acidiphilium</taxon>
    </lineage>
</organism>
<dbReference type="Pfam" id="PF14559">
    <property type="entry name" value="TPR_19"/>
    <property type="match status" value="5"/>
</dbReference>
<dbReference type="InterPro" id="IPR011990">
    <property type="entry name" value="TPR-like_helical_dom_sf"/>
</dbReference>
<feature type="chain" id="PRO_5034566434" evidence="4">
    <location>
        <begin position="25"/>
        <end position="919"/>
    </location>
</feature>
<dbReference type="PROSITE" id="PS50005">
    <property type="entry name" value="TPR"/>
    <property type="match status" value="1"/>
</dbReference>
<evidence type="ECO:0000256" key="1">
    <source>
        <dbReference type="ARBA" id="ARBA00022737"/>
    </source>
</evidence>
<comment type="caution">
    <text evidence="5">The sequence shown here is derived from an EMBL/GenBank/DDBJ whole genome shotgun (WGS) entry which is preliminary data.</text>
</comment>
<evidence type="ECO:0000313" key="6">
    <source>
        <dbReference type="Proteomes" id="UP000186308"/>
    </source>
</evidence>
<dbReference type="EMBL" id="FTNE01000020">
    <property type="protein sequence ID" value="SIR22647.1"/>
    <property type="molecule type" value="Genomic_DNA"/>
</dbReference>